<dbReference type="AlphaFoldDB" id="D1QPC9"/>
<comment type="caution">
    <text evidence="1">The sequence shown here is derived from an EMBL/GenBank/DDBJ whole genome shotgun (WGS) entry which is preliminary data.</text>
</comment>
<organism evidence="1 2">
    <name type="scientific">Segatella oris F0302</name>
    <dbReference type="NCBI Taxonomy" id="649760"/>
    <lineage>
        <taxon>Bacteria</taxon>
        <taxon>Pseudomonadati</taxon>
        <taxon>Bacteroidota</taxon>
        <taxon>Bacteroidia</taxon>
        <taxon>Bacteroidales</taxon>
        <taxon>Prevotellaceae</taxon>
        <taxon>Segatella</taxon>
    </lineage>
</organism>
<evidence type="ECO:0000313" key="1">
    <source>
        <dbReference type="EMBL" id="EFB32804.1"/>
    </source>
</evidence>
<protein>
    <submittedName>
        <fullName evidence="1">Uncharacterized protein</fullName>
    </submittedName>
</protein>
<gene>
    <name evidence="1" type="ORF">HMPREF0971_00819</name>
</gene>
<dbReference type="STRING" id="649760.HMPREF0971_00819"/>
<reference evidence="1 2" key="1">
    <citation type="submission" date="2009-11" db="EMBL/GenBank/DDBJ databases">
        <authorList>
            <person name="Weinstock G."/>
            <person name="Sodergren E."/>
            <person name="Clifton S."/>
            <person name="Fulton L."/>
            <person name="Fulton B."/>
            <person name="Courtney L."/>
            <person name="Fronick C."/>
            <person name="Harrison M."/>
            <person name="Strong C."/>
            <person name="Farmer C."/>
            <person name="Delahaunty K."/>
            <person name="Markovic C."/>
            <person name="Hall O."/>
            <person name="Minx P."/>
            <person name="Tomlinson C."/>
            <person name="Mitreva M."/>
            <person name="Nelson J."/>
            <person name="Hou S."/>
            <person name="Wollam A."/>
            <person name="Pepin K.H."/>
            <person name="Johnson M."/>
            <person name="Bhonagiri V."/>
            <person name="Nash W.E."/>
            <person name="Warren W."/>
            <person name="Chinwalla A."/>
            <person name="Mardis E.R."/>
            <person name="Wilson R.K."/>
        </authorList>
    </citation>
    <scope>NUCLEOTIDE SEQUENCE [LARGE SCALE GENOMIC DNA]</scope>
    <source>
        <strain evidence="1 2">F0302</strain>
    </source>
</reference>
<sequence>MQGKITLPGIAICIKLQCNLYQMSFSFHSNGIVISVMLRAKVTGITTQEERSEDAEAVKWVRIHAKSTF</sequence>
<proteinExistence type="predicted"/>
<evidence type="ECO:0000313" key="2">
    <source>
        <dbReference type="Proteomes" id="UP000004079"/>
    </source>
</evidence>
<dbReference type="Proteomes" id="UP000004079">
    <property type="component" value="Unassembled WGS sequence"/>
</dbReference>
<name>D1QPC9_9BACT</name>
<dbReference type="EMBL" id="ACUZ02000010">
    <property type="protein sequence ID" value="EFB32804.1"/>
    <property type="molecule type" value="Genomic_DNA"/>
</dbReference>
<dbReference type="HOGENOM" id="CLU_2772481_0_0_10"/>
<accession>D1QPC9</accession>